<evidence type="ECO:0000256" key="6">
    <source>
        <dbReference type="SAM" id="Phobius"/>
    </source>
</evidence>
<keyword evidence="3 6" id="KW-0812">Transmembrane</keyword>
<evidence type="ECO:0000256" key="2">
    <source>
        <dbReference type="ARBA" id="ARBA00022475"/>
    </source>
</evidence>
<dbReference type="GO" id="GO:0016020">
    <property type="term" value="C:membrane"/>
    <property type="evidence" value="ECO:0007669"/>
    <property type="project" value="InterPro"/>
</dbReference>
<evidence type="ECO:0000256" key="5">
    <source>
        <dbReference type="ARBA" id="ARBA00023136"/>
    </source>
</evidence>
<evidence type="ECO:0000256" key="3">
    <source>
        <dbReference type="ARBA" id="ARBA00022692"/>
    </source>
</evidence>
<feature type="transmembrane region" description="Helical" evidence="6">
    <location>
        <begin position="6"/>
        <end position="31"/>
    </location>
</feature>
<accession>A0A7C1AXX3</accession>
<dbReference type="InterPro" id="IPR022781">
    <property type="entry name" value="Flagellar_biosynth_FliO"/>
</dbReference>
<dbReference type="Proteomes" id="UP000886355">
    <property type="component" value="Unassembled WGS sequence"/>
</dbReference>
<keyword evidence="2" id="KW-1003">Cell membrane</keyword>
<sequence length="97" mass="11228">MPDQSFVYALLKMTIVLLVIIGLIFALYYFLKKQKLGFLTGLQNEGTIQVRGRQYLGPKMYLVHVEWENSVFLLAVTADKIKVLKEIEMDMTNKDKL</sequence>
<evidence type="ECO:0000313" key="7">
    <source>
        <dbReference type="EMBL" id="HDL89622.1"/>
    </source>
</evidence>
<reference evidence="7" key="1">
    <citation type="journal article" date="2020" name="mSystems">
        <title>Genome- and Community-Level Interaction Insights into Carbon Utilization and Element Cycling Functions of Hydrothermarchaeota in Hydrothermal Sediment.</title>
        <authorList>
            <person name="Zhou Z."/>
            <person name="Liu Y."/>
            <person name="Xu W."/>
            <person name="Pan J."/>
            <person name="Luo Z.H."/>
            <person name="Li M."/>
        </authorList>
    </citation>
    <scope>NUCLEOTIDE SEQUENCE [LARGE SCALE GENOMIC DNA]</scope>
    <source>
        <strain evidence="7">HyVt-19</strain>
    </source>
</reference>
<dbReference type="GO" id="GO:0044781">
    <property type="term" value="P:bacterial-type flagellum organization"/>
    <property type="evidence" value="ECO:0007669"/>
    <property type="project" value="InterPro"/>
</dbReference>
<gene>
    <name evidence="7" type="ORF">ENG14_01820</name>
</gene>
<protein>
    <recommendedName>
        <fullName evidence="8">Flagellar protein</fullName>
    </recommendedName>
</protein>
<name>A0A7C1AXX3_9BACT</name>
<dbReference type="EMBL" id="DQZW01000086">
    <property type="protein sequence ID" value="HDL89622.1"/>
    <property type="molecule type" value="Genomic_DNA"/>
</dbReference>
<evidence type="ECO:0008006" key="8">
    <source>
        <dbReference type="Google" id="ProtNLM"/>
    </source>
</evidence>
<dbReference type="Pfam" id="PF04347">
    <property type="entry name" value="FliO"/>
    <property type="match status" value="1"/>
</dbReference>
<comment type="subcellular location">
    <subcellularLocation>
        <location evidence="1">Cell membrane</location>
    </subcellularLocation>
</comment>
<comment type="caution">
    <text evidence="7">The sequence shown here is derived from an EMBL/GenBank/DDBJ whole genome shotgun (WGS) entry which is preliminary data.</text>
</comment>
<proteinExistence type="predicted"/>
<evidence type="ECO:0000256" key="1">
    <source>
        <dbReference type="ARBA" id="ARBA00004236"/>
    </source>
</evidence>
<dbReference type="AlphaFoldDB" id="A0A7C1AXX3"/>
<keyword evidence="5 6" id="KW-0472">Membrane</keyword>
<organism evidence="7">
    <name type="scientific">Thermodesulforhabdus norvegica</name>
    <dbReference type="NCBI Taxonomy" id="39841"/>
    <lineage>
        <taxon>Bacteria</taxon>
        <taxon>Pseudomonadati</taxon>
        <taxon>Thermodesulfobacteriota</taxon>
        <taxon>Syntrophobacteria</taxon>
        <taxon>Syntrophobacterales</taxon>
        <taxon>Thermodesulforhabdaceae</taxon>
        <taxon>Thermodesulforhabdus</taxon>
    </lineage>
</organism>
<evidence type="ECO:0000256" key="4">
    <source>
        <dbReference type="ARBA" id="ARBA00022989"/>
    </source>
</evidence>
<keyword evidence="4 6" id="KW-1133">Transmembrane helix</keyword>